<dbReference type="Proteomes" id="UP001356170">
    <property type="component" value="Unassembled WGS sequence"/>
</dbReference>
<sequence length="45" mass="5009">MVVADIHQLISAALDWARTGDVLVLPIHAMDERDAVIELLERVVN</sequence>
<accession>A0ABU7UX79</accession>
<comment type="caution">
    <text evidence="1">The sequence shown here is derived from an EMBL/GenBank/DDBJ whole genome shotgun (WGS) entry which is preliminary data.</text>
</comment>
<evidence type="ECO:0000313" key="1">
    <source>
        <dbReference type="EMBL" id="MEF2155025.1"/>
    </source>
</evidence>
<keyword evidence="2" id="KW-1185">Reference proteome</keyword>
<organism evidence="1 2">
    <name type="scientific">Aquilutibacter rugosus</name>
    <dbReference type="NCBI Taxonomy" id="3115820"/>
    <lineage>
        <taxon>Bacteria</taxon>
        <taxon>Pseudomonadati</taxon>
        <taxon>Pseudomonadota</taxon>
        <taxon>Gammaproteobacteria</taxon>
        <taxon>Lysobacterales</taxon>
        <taxon>Lysobacteraceae</taxon>
        <taxon>Aquilutibacter</taxon>
    </lineage>
</organism>
<evidence type="ECO:0000313" key="2">
    <source>
        <dbReference type="Proteomes" id="UP001356170"/>
    </source>
</evidence>
<dbReference type="EMBL" id="JAZHBO010000001">
    <property type="protein sequence ID" value="MEF2155025.1"/>
    <property type="molecule type" value="Genomic_DNA"/>
</dbReference>
<name>A0ABU7UX79_9GAMM</name>
<proteinExistence type="predicted"/>
<reference evidence="1 2" key="1">
    <citation type="submission" date="2024-01" db="EMBL/GenBank/DDBJ databases">
        <title>Novel species of the genus Luteimonas isolated from rivers.</title>
        <authorList>
            <person name="Lu H."/>
        </authorList>
    </citation>
    <scope>NUCLEOTIDE SEQUENCE [LARGE SCALE GENOMIC DNA]</scope>
    <source>
        <strain evidence="1 2">FXH3W</strain>
    </source>
</reference>
<dbReference type="RefSeq" id="WP_331690256.1">
    <property type="nucleotide sequence ID" value="NZ_JAZHBN010000009.1"/>
</dbReference>
<protein>
    <submittedName>
        <fullName evidence="1">Uncharacterized protein</fullName>
    </submittedName>
</protein>
<gene>
    <name evidence="1" type="ORF">V3390_02060</name>
</gene>